<dbReference type="AlphaFoldDB" id="A0A822ZKW8"/>
<reference evidence="1 2" key="1">
    <citation type="journal article" date="2020" name="Mol. Biol. Evol.">
        <title>Distinct Expression and Methylation Patterns for Genes with Different Fates following a Single Whole-Genome Duplication in Flowering Plants.</title>
        <authorList>
            <person name="Shi T."/>
            <person name="Rahmani R.S."/>
            <person name="Gugger P.F."/>
            <person name="Wang M."/>
            <person name="Li H."/>
            <person name="Zhang Y."/>
            <person name="Li Z."/>
            <person name="Wang Q."/>
            <person name="Van de Peer Y."/>
            <person name="Marchal K."/>
            <person name="Chen J."/>
        </authorList>
    </citation>
    <scope>NUCLEOTIDE SEQUENCE [LARGE SCALE GENOMIC DNA]</scope>
    <source>
        <tissue evidence="1">Leaf</tissue>
    </source>
</reference>
<protein>
    <submittedName>
        <fullName evidence="1">Uncharacterized protein</fullName>
    </submittedName>
</protein>
<dbReference type="EMBL" id="DUZY01000007">
    <property type="protein sequence ID" value="DAD45393.1"/>
    <property type="molecule type" value="Genomic_DNA"/>
</dbReference>
<dbReference type="Proteomes" id="UP000607653">
    <property type="component" value="Unassembled WGS sequence"/>
</dbReference>
<sequence length="100" mass="11900">MTNFFDYVYGPGLPEQVKDLYSHLSDIYRNCGEIYNGIWYDIFQFQKLVHQMENLFRRHGELVKELEVNKKKNKSNEVAARFEVKPSNIISAFDHRNSHC</sequence>
<name>A0A822ZKW8_NELNU</name>
<organism evidence="1 2">
    <name type="scientific">Nelumbo nucifera</name>
    <name type="common">Sacred lotus</name>
    <dbReference type="NCBI Taxonomy" id="4432"/>
    <lineage>
        <taxon>Eukaryota</taxon>
        <taxon>Viridiplantae</taxon>
        <taxon>Streptophyta</taxon>
        <taxon>Embryophyta</taxon>
        <taxon>Tracheophyta</taxon>
        <taxon>Spermatophyta</taxon>
        <taxon>Magnoliopsida</taxon>
        <taxon>Proteales</taxon>
        <taxon>Nelumbonaceae</taxon>
        <taxon>Nelumbo</taxon>
    </lineage>
</organism>
<proteinExistence type="predicted"/>
<keyword evidence="2" id="KW-1185">Reference proteome</keyword>
<gene>
    <name evidence="1" type="ORF">HUJ06_003623</name>
</gene>
<comment type="caution">
    <text evidence="1">The sequence shown here is derived from an EMBL/GenBank/DDBJ whole genome shotgun (WGS) entry which is preliminary data.</text>
</comment>
<accession>A0A822ZKW8</accession>
<evidence type="ECO:0000313" key="2">
    <source>
        <dbReference type="Proteomes" id="UP000607653"/>
    </source>
</evidence>
<evidence type="ECO:0000313" key="1">
    <source>
        <dbReference type="EMBL" id="DAD45393.1"/>
    </source>
</evidence>